<reference evidence="1" key="2">
    <citation type="submission" date="2018-08" db="UniProtKB">
        <authorList>
            <consortium name="EnsemblPlants"/>
        </authorList>
    </citation>
    <scope>IDENTIFICATION</scope>
    <source>
        <strain evidence="1">Yugu1</strain>
    </source>
</reference>
<dbReference type="EnsemblPlants" id="KQL26079">
    <property type="protein sequence ID" value="KQL26079"/>
    <property type="gene ID" value="SETIT_033520mg"/>
</dbReference>
<reference evidence="2" key="1">
    <citation type="journal article" date="2012" name="Nat. Biotechnol.">
        <title>Reference genome sequence of the model plant Setaria.</title>
        <authorList>
            <person name="Bennetzen J.L."/>
            <person name="Schmutz J."/>
            <person name="Wang H."/>
            <person name="Percifield R."/>
            <person name="Hawkins J."/>
            <person name="Pontaroli A.C."/>
            <person name="Estep M."/>
            <person name="Feng L."/>
            <person name="Vaughn J.N."/>
            <person name="Grimwood J."/>
            <person name="Jenkins J."/>
            <person name="Barry K."/>
            <person name="Lindquist E."/>
            <person name="Hellsten U."/>
            <person name="Deshpande S."/>
            <person name="Wang X."/>
            <person name="Wu X."/>
            <person name="Mitros T."/>
            <person name="Triplett J."/>
            <person name="Yang X."/>
            <person name="Ye C.Y."/>
            <person name="Mauro-Herrera M."/>
            <person name="Wang L."/>
            <person name="Li P."/>
            <person name="Sharma M."/>
            <person name="Sharma R."/>
            <person name="Ronald P.C."/>
            <person name="Panaud O."/>
            <person name="Kellogg E.A."/>
            <person name="Brutnell T.P."/>
            <person name="Doust A.N."/>
            <person name="Tuskan G.A."/>
            <person name="Rokhsar D."/>
            <person name="Devos K.M."/>
        </authorList>
    </citation>
    <scope>NUCLEOTIDE SEQUENCE [LARGE SCALE GENOMIC DNA]</scope>
    <source>
        <strain evidence="2">cv. Yugu1</strain>
    </source>
</reference>
<evidence type="ECO:0000313" key="1">
    <source>
        <dbReference type="EnsemblPlants" id="KQL26079"/>
    </source>
</evidence>
<dbReference type="AlphaFoldDB" id="K4A3R7"/>
<name>K4A3R7_SETIT</name>
<organism evidence="1 2">
    <name type="scientific">Setaria italica</name>
    <name type="common">Foxtail millet</name>
    <name type="synonym">Panicum italicum</name>
    <dbReference type="NCBI Taxonomy" id="4555"/>
    <lineage>
        <taxon>Eukaryota</taxon>
        <taxon>Viridiplantae</taxon>
        <taxon>Streptophyta</taxon>
        <taxon>Embryophyta</taxon>
        <taxon>Tracheophyta</taxon>
        <taxon>Spermatophyta</taxon>
        <taxon>Magnoliopsida</taxon>
        <taxon>Liliopsida</taxon>
        <taxon>Poales</taxon>
        <taxon>Poaceae</taxon>
        <taxon>PACMAD clade</taxon>
        <taxon>Panicoideae</taxon>
        <taxon>Panicodae</taxon>
        <taxon>Paniceae</taxon>
        <taxon>Cenchrinae</taxon>
        <taxon>Setaria</taxon>
    </lineage>
</organism>
<protein>
    <submittedName>
        <fullName evidence="1">Uncharacterized protein</fullName>
    </submittedName>
</protein>
<accession>K4A3R7</accession>
<proteinExistence type="predicted"/>
<dbReference type="EMBL" id="AGNK02001277">
    <property type="status" value="NOT_ANNOTATED_CDS"/>
    <property type="molecule type" value="Genomic_DNA"/>
</dbReference>
<dbReference type="Gramene" id="KQL26079">
    <property type="protein sequence ID" value="KQL26079"/>
    <property type="gene ID" value="SETIT_033520mg"/>
</dbReference>
<dbReference type="HOGENOM" id="CLU_3280439_0_0_1"/>
<sequence>MSRSQSLVFLVHQINYILFKAHTTRSSSWYSQPHPQDAYFK</sequence>
<keyword evidence="2" id="KW-1185">Reference proteome</keyword>
<dbReference type="Proteomes" id="UP000004995">
    <property type="component" value="Unassembled WGS sequence"/>
</dbReference>
<evidence type="ECO:0000313" key="2">
    <source>
        <dbReference type="Proteomes" id="UP000004995"/>
    </source>
</evidence>
<dbReference type="InParanoid" id="K4A3R7"/>